<dbReference type="OrthoDB" id="545084at2759"/>
<evidence type="ECO:0000313" key="5">
    <source>
        <dbReference type="Proteomes" id="UP000236333"/>
    </source>
</evidence>
<dbReference type="AlphaFoldDB" id="A0A2J8AGZ7"/>
<keyword evidence="2" id="KW-0808">Transferase</keyword>
<comment type="similarity">
    <text evidence="1">Belongs to the plant acyltransferase family.</text>
</comment>
<name>A0A2J8AGZ7_9CHLO</name>
<dbReference type="PANTHER" id="PTHR31642:SF310">
    <property type="entry name" value="FATTY ALCOHOL:CAFFEOYL-COA ACYLTRANSFERASE"/>
    <property type="match status" value="1"/>
</dbReference>
<evidence type="ECO:0000256" key="3">
    <source>
        <dbReference type="SAM" id="MobiDB-lite"/>
    </source>
</evidence>
<gene>
    <name evidence="4" type="ORF">TSOC_001365</name>
</gene>
<dbReference type="Pfam" id="PF02458">
    <property type="entry name" value="Transferase"/>
    <property type="match status" value="1"/>
</dbReference>
<dbReference type="InterPro" id="IPR023213">
    <property type="entry name" value="CAT-like_dom_sf"/>
</dbReference>
<dbReference type="GO" id="GO:0016747">
    <property type="term" value="F:acyltransferase activity, transferring groups other than amino-acyl groups"/>
    <property type="evidence" value="ECO:0007669"/>
    <property type="project" value="TreeGrafter"/>
</dbReference>
<evidence type="ECO:0000256" key="2">
    <source>
        <dbReference type="ARBA" id="ARBA00022679"/>
    </source>
</evidence>
<evidence type="ECO:0000313" key="4">
    <source>
        <dbReference type="EMBL" id="PNH11766.1"/>
    </source>
</evidence>
<dbReference type="Proteomes" id="UP000236333">
    <property type="component" value="Unassembled WGS sequence"/>
</dbReference>
<proteinExistence type="inferred from homology"/>
<dbReference type="Gene3D" id="3.30.559.10">
    <property type="entry name" value="Chloramphenicol acetyltransferase-like domain"/>
    <property type="match status" value="2"/>
</dbReference>
<accession>A0A2J8AGZ7</accession>
<protein>
    <submittedName>
        <fullName evidence="4">Uncharacterized protein</fullName>
    </submittedName>
</protein>
<feature type="region of interest" description="Disordered" evidence="3">
    <location>
        <begin position="340"/>
        <end position="363"/>
    </location>
</feature>
<feature type="compositionally biased region" description="Gly residues" evidence="3">
    <location>
        <begin position="341"/>
        <end position="355"/>
    </location>
</feature>
<evidence type="ECO:0000256" key="1">
    <source>
        <dbReference type="ARBA" id="ARBA00009861"/>
    </source>
</evidence>
<dbReference type="SUPFAM" id="SSF52777">
    <property type="entry name" value="CoA-dependent acyltransferases"/>
    <property type="match status" value="2"/>
</dbReference>
<dbReference type="PANTHER" id="PTHR31642">
    <property type="entry name" value="TRICHOTHECENE 3-O-ACETYLTRANSFERASE"/>
    <property type="match status" value="1"/>
</dbReference>
<dbReference type="InterPro" id="IPR050317">
    <property type="entry name" value="Plant_Fungal_Acyltransferase"/>
</dbReference>
<organism evidence="4 5">
    <name type="scientific">Tetrabaena socialis</name>
    <dbReference type="NCBI Taxonomy" id="47790"/>
    <lineage>
        <taxon>Eukaryota</taxon>
        <taxon>Viridiplantae</taxon>
        <taxon>Chlorophyta</taxon>
        <taxon>core chlorophytes</taxon>
        <taxon>Chlorophyceae</taxon>
        <taxon>CS clade</taxon>
        <taxon>Chlamydomonadales</taxon>
        <taxon>Tetrabaenaceae</taxon>
        <taxon>Tetrabaena</taxon>
    </lineage>
</organism>
<comment type="caution">
    <text evidence="4">The sequence shown here is derived from an EMBL/GenBank/DDBJ whole genome shotgun (WGS) entry which is preliminary data.</text>
</comment>
<keyword evidence="5" id="KW-1185">Reference proteome</keyword>
<sequence length="565" mass="58864">MAANFSVENFTVLADELVPAAGSSPDHPDGRFLTDWDRCMATVGQFGGGVLFERTLDTPLLKAALAQALASMPFLVGRLGFLEDGRLDIRCTNAGARFVAASTSSTLQQLRQALAAAPYARALANPWSAYWPPRGIDAVVQQQWPLVAGFVLHLSGGGTALWLAAHHCVADFESLQTLAAHWSAAYNAALQARQASAALAPSAVPAPAPAAVPAPEGSGPAAAAGSGASGAEVVSYAAFLPEGRRAPAMGAAEVEALATQGPPPPPGLPPRREMAEATALSGLTLLWWAPAGSLGLPQPQRYVMLHMVWRGGGVEARTAHVSAQRLAQLKAQASAELAQAPGGGCGVDGGSGPGDASGSRAERSSSAVEWVSTNDALVGRLLQVLHALPLRRATPVSCFVSADMRRRLAPPLPASRVGNLVYSVRLEGLRPGGMRLAELAAAVRHSLTHHVVPQFRGCLARARGVIARVAPRGVLFSFCLEPAKEENIFAPEGPINLTRWDVDFGLWQFGGAAPLAFLPLAELGPCIVTLYPAAPGKGGLEVLLSMHRAAWRQLDAMCGDFSAAI</sequence>
<reference evidence="4 5" key="1">
    <citation type="journal article" date="2017" name="Mol. Biol. Evol.">
        <title>The 4-celled Tetrabaena socialis nuclear genome reveals the essential components for genetic control of cell number at the origin of multicellularity in the volvocine lineage.</title>
        <authorList>
            <person name="Featherston J."/>
            <person name="Arakaki Y."/>
            <person name="Hanschen E.R."/>
            <person name="Ferris P.J."/>
            <person name="Michod R.E."/>
            <person name="Olson B.J.S.C."/>
            <person name="Nozaki H."/>
            <person name="Durand P.M."/>
        </authorList>
    </citation>
    <scope>NUCLEOTIDE SEQUENCE [LARGE SCALE GENOMIC DNA]</scope>
    <source>
        <strain evidence="4 5">NIES-571</strain>
    </source>
</reference>
<dbReference type="EMBL" id="PGGS01000022">
    <property type="protein sequence ID" value="PNH11766.1"/>
    <property type="molecule type" value="Genomic_DNA"/>
</dbReference>